<comment type="caution">
    <text evidence="2">The sequence shown here is derived from an EMBL/GenBank/DDBJ whole genome shotgun (WGS) entry which is preliminary data.</text>
</comment>
<keyword evidence="5" id="KW-1185">Reference proteome</keyword>
<dbReference type="AlphaFoldDB" id="A0A327X4E0"/>
<evidence type="ECO:0000313" key="5">
    <source>
        <dbReference type="Proteomes" id="UP000287865"/>
    </source>
</evidence>
<keyword evidence="1" id="KW-0175">Coiled coil</keyword>
<dbReference type="RefSeq" id="WP_111568092.1">
    <property type="nucleotide sequence ID" value="NZ_PIPK01000001.1"/>
</dbReference>
<protein>
    <submittedName>
        <fullName evidence="2">Uncharacterized protein</fullName>
    </submittedName>
</protein>
<reference evidence="2 4" key="2">
    <citation type="submission" date="2018-06" db="EMBL/GenBank/DDBJ databases">
        <title>Genomic Encyclopedia of Type Strains, Phase III (KMG-III): the genomes of soil and plant-associated and newly described type strains.</title>
        <authorList>
            <person name="Whitman W."/>
        </authorList>
    </citation>
    <scope>NUCLEOTIDE SEQUENCE [LARGE SCALE GENOMIC DNA]</scope>
    <source>
        <strain evidence="2 4">CGMCC 1.15366</strain>
    </source>
</reference>
<proteinExistence type="predicted"/>
<dbReference type="Proteomes" id="UP000287865">
    <property type="component" value="Unassembled WGS sequence"/>
</dbReference>
<evidence type="ECO:0000313" key="4">
    <source>
        <dbReference type="Proteomes" id="UP000249203"/>
    </source>
</evidence>
<dbReference type="Proteomes" id="UP000249203">
    <property type="component" value="Unassembled WGS sequence"/>
</dbReference>
<evidence type="ECO:0000256" key="1">
    <source>
        <dbReference type="SAM" id="Coils"/>
    </source>
</evidence>
<reference evidence="3 5" key="1">
    <citation type="journal article" date="2018" name="Front. Microbiol.">
        <title>Genome-Based Analysis Reveals the Taxonomy and Diversity of the Family Idiomarinaceae.</title>
        <authorList>
            <person name="Liu Y."/>
            <person name="Lai Q."/>
            <person name="Shao Z."/>
        </authorList>
    </citation>
    <scope>NUCLEOTIDE SEQUENCE [LARGE SCALE GENOMIC DNA]</scope>
    <source>
        <strain evidence="3 5">CF12-14</strain>
    </source>
</reference>
<organism evidence="2 4">
    <name type="scientific">Aliidiomarina maris</name>
    <dbReference type="NCBI Taxonomy" id="531312"/>
    <lineage>
        <taxon>Bacteria</taxon>
        <taxon>Pseudomonadati</taxon>
        <taxon>Pseudomonadota</taxon>
        <taxon>Gammaproteobacteria</taxon>
        <taxon>Alteromonadales</taxon>
        <taxon>Idiomarinaceae</taxon>
        <taxon>Aliidiomarina</taxon>
    </lineage>
</organism>
<evidence type="ECO:0000313" key="3">
    <source>
        <dbReference type="EMBL" id="RUO28437.1"/>
    </source>
</evidence>
<evidence type="ECO:0000313" key="2">
    <source>
        <dbReference type="EMBL" id="RAK01611.1"/>
    </source>
</evidence>
<name>A0A327X4E0_9GAMM</name>
<feature type="coiled-coil region" evidence="1">
    <location>
        <begin position="13"/>
        <end position="40"/>
    </location>
</feature>
<accession>A0A327X4E0</accession>
<dbReference type="EMBL" id="PIPK01000001">
    <property type="protein sequence ID" value="RUO28437.1"/>
    <property type="molecule type" value="Genomic_DNA"/>
</dbReference>
<dbReference type="EMBL" id="QLMD01000001">
    <property type="protein sequence ID" value="RAK01611.1"/>
    <property type="molecule type" value="Genomic_DNA"/>
</dbReference>
<sequence length="65" mass="7607">MAFQYQNAWYAIKRKLEADRVDLVEQLVRMQDELSTAQLRGKVAMLDEIIARYPSELSEIDSDDE</sequence>
<gene>
    <name evidence="2" type="ORF">B0I24_101234</name>
    <name evidence="3" type="ORF">CWE07_01120</name>
</gene>